<reference evidence="1 2" key="1">
    <citation type="submission" date="2019-12" db="EMBL/GenBank/DDBJ databases">
        <authorList>
            <person name="Xu J."/>
        </authorList>
    </citation>
    <scope>NUCLEOTIDE SEQUENCE [LARGE SCALE GENOMIC DNA]</scope>
    <source>
        <strain evidence="1 2">HX-5-24</strain>
    </source>
</reference>
<comment type="caution">
    <text evidence="1">The sequence shown here is derived from an EMBL/GenBank/DDBJ whole genome shotgun (WGS) entry which is preliminary data.</text>
</comment>
<keyword evidence="2" id="KW-1185">Reference proteome</keyword>
<dbReference type="EMBL" id="WOXT01000002">
    <property type="protein sequence ID" value="MUV14307.1"/>
    <property type="molecule type" value="Genomic_DNA"/>
</dbReference>
<protein>
    <submittedName>
        <fullName evidence="1">Hemin transport protein</fullName>
    </submittedName>
</protein>
<sequence>MLWHARTSQALPTAPQALPTPAQLASLGPVLCLSRVQPGGALAGWAQAARSEVACDVEREGPCEAIHFVDARERPCWRLYLLPDSDFLAWDALIAGLRTRADRAWHAARGHRLERRLHAERWSATVLSLRTTRSHADAGTALAADRSAISSLGMSIALRIARTEGIELDAPHNTDCCCQHHAWR</sequence>
<evidence type="ECO:0000313" key="2">
    <source>
        <dbReference type="Proteomes" id="UP000479692"/>
    </source>
</evidence>
<name>A0A7C9MMD4_9GAMM</name>
<evidence type="ECO:0000313" key="1">
    <source>
        <dbReference type="EMBL" id="MUV14307.1"/>
    </source>
</evidence>
<dbReference type="SUPFAM" id="SSF144064">
    <property type="entry name" value="Heme iron utilization protein-like"/>
    <property type="match status" value="1"/>
</dbReference>
<dbReference type="Proteomes" id="UP000479692">
    <property type="component" value="Unassembled WGS sequence"/>
</dbReference>
<dbReference type="AlphaFoldDB" id="A0A7C9MMD4"/>
<proteinExistence type="predicted"/>
<organism evidence="1 2">
    <name type="scientific">Noviluteimonas gilva</name>
    <dbReference type="NCBI Taxonomy" id="2682097"/>
    <lineage>
        <taxon>Bacteria</taxon>
        <taxon>Pseudomonadati</taxon>
        <taxon>Pseudomonadota</taxon>
        <taxon>Gammaproteobacteria</taxon>
        <taxon>Lysobacterales</taxon>
        <taxon>Lysobacteraceae</taxon>
        <taxon>Noviluteimonas</taxon>
    </lineage>
</organism>
<gene>
    <name evidence="1" type="ORF">GN331_08825</name>
</gene>
<dbReference type="RefSeq" id="WP_156641600.1">
    <property type="nucleotide sequence ID" value="NZ_WOXT01000002.1"/>
</dbReference>
<accession>A0A7C9MMD4</accession>